<dbReference type="RefSeq" id="WP_308350712.1">
    <property type="nucleotide sequence ID" value="NZ_CP129971.1"/>
</dbReference>
<gene>
    <name evidence="3" type="ORF">QYS49_01605</name>
</gene>
<protein>
    <submittedName>
        <fullName evidence="3">Head GIN domain-containing protein</fullName>
    </submittedName>
</protein>
<reference evidence="3 4" key="1">
    <citation type="submission" date="2023-08" db="EMBL/GenBank/DDBJ databases">
        <title>Comparative genomics and taxonomic characterization of three novel marine species of genus Marivirga.</title>
        <authorList>
            <person name="Muhammad N."/>
            <person name="Kim S.-G."/>
        </authorList>
    </citation>
    <scope>NUCLEOTIDE SEQUENCE [LARGE SCALE GENOMIC DNA]</scope>
    <source>
        <strain evidence="3 4">BDSF4-3</strain>
    </source>
</reference>
<feature type="signal peptide" evidence="1">
    <location>
        <begin position="1"/>
        <end position="19"/>
    </location>
</feature>
<dbReference type="Proteomes" id="UP001230496">
    <property type="component" value="Chromosome"/>
</dbReference>
<evidence type="ECO:0000256" key="1">
    <source>
        <dbReference type="SAM" id="SignalP"/>
    </source>
</evidence>
<dbReference type="EMBL" id="CP129971">
    <property type="protein sequence ID" value="WMN12546.1"/>
    <property type="molecule type" value="Genomic_DNA"/>
</dbReference>
<dbReference type="PROSITE" id="PS51257">
    <property type="entry name" value="PROKAR_LIPOPROTEIN"/>
    <property type="match status" value="1"/>
</dbReference>
<evidence type="ECO:0000259" key="2">
    <source>
        <dbReference type="Pfam" id="PF10988"/>
    </source>
</evidence>
<feature type="chain" id="PRO_5041445145" evidence="1">
    <location>
        <begin position="20"/>
        <end position="244"/>
    </location>
</feature>
<keyword evidence="1" id="KW-0732">Signal</keyword>
<keyword evidence="4" id="KW-1185">Reference proteome</keyword>
<dbReference type="Pfam" id="PF10988">
    <property type="entry name" value="DUF2807"/>
    <property type="match status" value="1"/>
</dbReference>
<dbReference type="KEGG" id="msaa:QYS49_01605"/>
<name>A0AA51NBV0_9BACT</name>
<feature type="domain" description="Putative auto-transporter adhesin head GIN" evidence="2">
    <location>
        <begin position="29"/>
        <end position="228"/>
    </location>
</feature>
<dbReference type="Gene3D" id="2.160.20.120">
    <property type="match status" value="1"/>
</dbReference>
<dbReference type="AlphaFoldDB" id="A0AA51NBV0"/>
<sequence>MKNILLVFVLALFACQVQSQEIETRSLSDFTSVSSSQSIRVTLKKGNEPKVDVSTTGELEDVITEVKNGNLKIEMESNKTFRNVEVEVTVYFQELESLKASSSSRMMSEDLIEANNMEIKGSSSARMDLNVKANNIEVSGSSSARIALSAQAVNIETQVSSSCRFNLDGNAENFEAQVSSSGRIDASEFSCDNADLAASSSGRIELNVQEKLIAKASSSGRITYGGKPSLVDVNSGSGGKISKM</sequence>
<accession>A0AA51NBV0</accession>
<dbReference type="InterPro" id="IPR021255">
    <property type="entry name" value="DUF2807"/>
</dbReference>
<proteinExistence type="predicted"/>
<organism evidence="3 4">
    <name type="scientific">Marivirga salinarum</name>
    <dbReference type="NCBI Taxonomy" id="3059078"/>
    <lineage>
        <taxon>Bacteria</taxon>
        <taxon>Pseudomonadati</taxon>
        <taxon>Bacteroidota</taxon>
        <taxon>Cytophagia</taxon>
        <taxon>Cytophagales</taxon>
        <taxon>Marivirgaceae</taxon>
        <taxon>Marivirga</taxon>
    </lineage>
</organism>
<evidence type="ECO:0000313" key="3">
    <source>
        <dbReference type="EMBL" id="WMN12546.1"/>
    </source>
</evidence>
<evidence type="ECO:0000313" key="4">
    <source>
        <dbReference type="Proteomes" id="UP001230496"/>
    </source>
</evidence>